<feature type="region of interest" description="Disordered" evidence="1">
    <location>
        <begin position="143"/>
        <end position="184"/>
    </location>
</feature>
<reference evidence="2" key="1">
    <citation type="submission" date="2014-09" db="EMBL/GenBank/DDBJ databases">
        <authorList>
            <person name="Magalhaes I.L.F."/>
            <person name="Oliveira U."/>
            <person name="Santos F.R."/>
            <person name="Vidigal T.H.D.A."/>
            <person name="Brescovit A.D."/>
            <person name="Santos A.J."/>
        </authorList>
    </citation>
    <scope>NUCLEOTIDE SEQUENCE</scope>
    <source>
        <tissue evidence="2">Shoot tissue taken approximately 20 cm above the soil surface</tissue>
    </source>
</reference>
<feature type="compositionally biased region" description="Basic residues" evidence="1">
    <location>
        <begin position="168"/>
        <end position="184"/>
    </location>
</feature>
<proteinExistence type="predicted"/>
<sequence length="243" mass="28573">MRAPRRAARRRQRRRTGAPRLWARHRLPRSLRRHYGSSRHRHRHRLRQCLHRIMRSSAMSGRPMRPIPFSSRCRHRRQCLCRFIRRHGSPLPMPAPAAAAASLRHRRACSAACLHHRRCRQRRSSRTMAVGLSARSALCLPSPRRCASPPTRRPRSSQHLWPLTGNSSRRRRHRPRRRTCPPLRCSRRPRRWAPHLQAPRSSAAWAWTSRLHRQGPRRQASSITKKPCKCLSRRVHCSNGPRG</sequence>
<organism evidence="2">
    <name type="scientific">Arundo donax</name>
    <name type="common">Giant reed</name>
    <name type="synonym">Donax arundinaceus</name>
    <dbReference type="NCBI Taxonomy" id="35708"/>
    <lineage>
        <taxon>Eukaryota</taxon>
        <taxon>Viridiplantae</taxon>
        <taxon>Streptophyta</taxon>
        <taxon>Embryophyta</taxon>
        <taxon>Tracheophyta</taxon>
        <taxon>Spermatophyta</taxon>
        <taxon>Magnoliopsida</taxon>
        <taxon>Liliopsida</taxon>
        <taxon>Poales</taxon>
        <taxon>Poaceae</taxon>
        <taxon>PACMAD clade</taxon>
        <taxon>Arundinoideae</taxon>
        <taxon>Arundineae</taxon>
        <taxon>Arundo</taxon>
    </lineage>
</organism>
<dbReference type="AlphaFoldDB" id="A0A0A9CNV0"/>
<evidence type="ECO:0000313" key="2">
    <source>
        <dbReference type="EMBL" id="JAD77281.1"/>
    </source>
</evidence>
<name>A0A0A9CNV0_ARUDO</name>
<evidence type="ECO:0000256" key="1">
    <source>
        <dbReference type="SAM" id="MobiDB-lite"/>
    </source>
</evidence>
<accession>A0A0A9CNV0</accession>
<dbReference type="EMBL" id="GBRH01220614">
    <property type="protein sequence ID" value="JAD77281.1"/>
    <property type="molecule type" value="Transcribed_RNA"/>
</dbReference>
<reference evidence="2" key="2">
    <citation type="journal article" date="2015" name="Data Brief">
        <title>Shoot transcriptome of the giant reed, Arundo donax.</title>
        <authorList>
            <person name="Barrero R.A."/>
            <person name="Guerrero F.D."/>
            <person name="Moolhuijzen P."/>
            <person name="Goolsby J.A."/>
            <person name="Tidwell J."/>
            <person name="Bellgard S.E."/>
            <person name="Bellgard M.I."/>
        </authorList>
    </citation>
    <scope>NUCLEOTIDE SEQUENCE</scope>
    <source>
        <tissue evidence="2">Shoot tissue taken approximately 20 cm above the soil surface</tissue>
    </source>
</reference>
<protein>
    <submittedName>
        <fullName evidence="2">Uncharacterized protein</fullName>
    </submittedName>
</protein>